<protein>
    <submittedName>
        <fullName evidence="1">Uncharacterized protein</fullName>
    </submittedName>
</protein>
<dbReference type="RefSeq" id="WP_100535439.1">
    <property type="nucleotide sequence ID" value="NZ_CBDBYO010000024.1"/>
</dbReference>
<dbReference type="Proteomes" id="UP000243446">
    <property type="component" value="Unassembled WGS sequence"/>
</dbReference>
<proteinExistence type="predicted"/>
<evidence type="ECO:0000313" key="2">
    <source>
        <dbReference type="Proteomes" id="UP000243446"/>
    </source>
</evidence>
<organism evidence="1 2">
    <name type="scientific">Acinetobacter pseudolwoffii</name>
    <dbReference type="NCBI Taxonomy" id="2053287"/>
    <lineage>
        <taxon>Bacteria</taxon>
        <taxon>Pseudomonadati</taxon>
        <taxon>Pseudomonadota</taxon>
        <taxon>Gammaproteobacteria</taxon>
        <taxon>Moraxellales</taxon>
        <taxon>Moraxellaceae</taxon>
        <taxon>Acinetobacter</taxon>
    </lineage>
</organism>
<evidence type="ECO:0000313" key="1">
    <source>
        <dbReference type="EMBL" id="PJO74577.1"/>
    </source>
</evidence>
<dbReference type="AlphaFoldDB" id="A0A2H9YPL8"/>
<sequence length="101" mass="11870">MTILHKYIIVVESHLPPRIHLKDNLPNIGIVVELKSEELPNRVTAAWLSERFNLSRKTIIEKVGIYNKGDENKHLYDPKEVIPILENLHLQNEKRNSRRKN</sequence>
<reference evidence="1 2" key="1">
    <citation type="submission" date="2017-11" db="EMBL/GenBank/DDBJ databases">
        <title>Revising the taxonomy of the Acinetobacter lwoffii group: the description of Acinetobacter pseudolwoffii sp. nov. and emended description of Acinetobacter lwoffii.</title>
        <authorList>
            <person name="Nemec A."/>
            <person name="Radolfova-Krizova L."/>
        </authorList>
    </citation>
    <scope>NUCLEOTIDE SEQUENCE [LARGE SCALE GENOMIC DNA]</scope>
    <source>
        <strain evidence="1 2">ANC 5044</strain>
    </source>
</reference>
<dbReference type="EMBL" id="PHRG01000008">
    <property type="protein sequence ID" value="PJO74577.1"/>
    <property type="molecule type" value="Genomic_DNA"/>
</dbReference>
<name>A0A2H9YPL8_9GAMM</name>
<gene>
    <name evidence="1" type="ORF">CWI32_12625</name>
</gene>
<comment type="caution">
    <text evidence="1">The sequence shown here is derived from an EMBL/GenBank/DDBJ whole genome shotgun (WGS) entry which is preliminary data.</text>
</comment>
<accession>A0A2H9YPL8</accession>
<dbReference type="GeneID" id="97177847"/>